<dbReference type="Gene3D" id="1.25.40.10">
    <property type="entry name" value="Tetratricopeptide repeat domain"/>
    <property type="match status" value="1"/>
</dbReference>
<dbReference type="InterPro" id="IPR053163">
    <property type="entry name" value="HTH-type_regulator_Rgg"/>
</dbReference>
<proteinExistence type="predicted"/>
<evidence type="ECO:0000313" key="3">
    <source>
        <dbReference type="Proteomes" id="UP000663608"/>
    </source>
</evidence>
<organism evidence="2 3">
    <name type="scientific">Lactococcus taiwanensis</name>
    <dbReference type="NCBI Taxonomy" id="1151742"/>
    <lineage>
        <taxon>Bacteria</taxon>
        <taxon>Bacillati</taxon>
        <taxon>Bacillota</taxon>
        <taxon>Bacilli</taxon>
        <taxon>Lactobacillales</taxon>
        <taxon>Streptococcaceae</taxon>
        <taxon>Lactococcus</taxon>
    </lineage>
</organism>
<gene>
    <name evidence="2" type="ORF">JW886_09455</name>
</gene>
<dbReference type="GO" id="GO:0003677">
    <property type="term" value="F:DNA binding"/>
    <property type="evidence" value="ECO:0007669"/>
    <property type="project" value="InterPro"/>
</dbReference>
<dbReference type="PROSITE" id="PS50943">
    <property type="entry name" value="HTH_CROC1"/>
    <property type="match status" value="1"/>
</dbReference>
<dbReference type="PANTHER" id="PTHR37038:SF12">
    <property type="entry name" value="TRANSCRIPTIONAL REGULATOR"/>
    <property type="match status" value="1"/>
</dbReference>
<evidence type="ECO:0000259" key="1">
    <source>
        <dbReference type="PROSITE" id="PS50943"/>
    </source>
</evidence>
<dbReference type="Proteomes" id="UP000663608">
    <property type="component" value="Chromosome"/>
</dbReference>
<dbReference type="InterPro" id="IPR010057">
    <property type="entry name" value="Transcription_activator_Rgg_C"/>
</dbReference>
<dbReference type="InterPro" id="IPR001387">
    <property type="entry name" value="Cro/C1-type_HTH"/>
</dbReference>
<sequence length="298" mass="35188">MVEENEHAESYGKLFRELREQKHISLREAAFGILSKSQLSRFELGENDISLSKFLLLLENINFSMAEFLEISDQHENKKNTRSFEEAGLLEQNGKISELLELCKKESLAYQRSEKFEHHLNSIALKAVLCNYGKYKRLSQYELEILIEYFVDLTTWSRYDLYVFLFTLHHLPYDMVKELTKDLLSQKKFYEKIPENQNLILMTLRNLSVVMVEHNEIPQAQAILEKFREVGKTHWSINVGISYELIRANLYEAHRDFQKSSEILEDVVFVFERFGNSATAKIYCEEIKKLRKKQGKRP</sequence>
<dbReference type="EMBL" id="CP070872">
    <property type="protein sequence ID" value="QSE76661.1"/>
    <property type="molecule type" value="Genomic_DNA"/>
</dbReference>
<dbReference type="SMART" id="SM00530">
    <property type="entry name" value="HTH_XRE"/>
    <property type="match status" value="1"/>
</dbReference>
<dbReference type="InterPro" id="IPR011990">
    <property type="entry name" value="TPR-like_helical_dom_sf"/>
</dbReference>
<dbReference type="AlphaFoldDB" id="A0AA45QRQ7"/>
<dbReference type="Pfam" id="PF01381">
    <property type="entry name" value="HTH_3"/>
    <property type="match status" value="1"/>
</dbReference>
<protein>
    <submittedName>
        <fullName evidence="2">Helix-turn-helix domain-containing protein</fullName>
    </submittedName>
</protein>
<dbReference type="Pfam" id="PF21259">
    <property type="entry name" value="Rgg_C"/>
    <property type="match status" value="1"/>
</dbReference>
<dbReference type="KEGG" id="lti:JW886_09455"/>
<reference evidence="2 3" key="1">
    <citation type="submission" date="2021-02" db="EMBL/GenBank/DDBJ databases">
        <title>Complete genome sequence of Lactococcus lactis strain K_LL004.</title>
        <authorList>
            <person name="Kim H.B."/>
        </authorList>
    </citation>
    <scope>NUCLEOTIDE SEQUENCE [LARGE SCALE GENOMIC DNA]</scope>
    <source>
        <strain evidence="2 3">K_LL004</strain>
    </source>
</reference>
<feature type="domain" description="HTH cro/C1-type" evidence="1">
    <location>
        <begin position="15"/>
        <end position="68"/>
    </location>
</feature>
<name>A0AA45QRQ7_9LACT</name>
<dbReference type="RefSeq" id="WP_205871962.1">
    <property type="nucleotide sequence ID" value="NZ_CP070872.1"/>
</dbReference>
<accession>A0AA45QRQ7</accession>
<evidence type="ECO:0000313" key="2">
    <source>
        <dbReference type="EMBL" id="QSE76661.1"/>
    </source>
</evidence>
<dbReference type="InterPro" id="IPR010982">
    <property type="entry name" value="Lambda_DNA-bd_dom_sf"/>
</dbReference>
<dbReference type="CDD" id="cd00093">
    <property type="entry name" value="HTH_XRE"/>
    <property type="match status" value="1"/>
</dbReference>
<dbReference type="NCBIfam" id="TIGR01716">
    <property type="entry name" value="RGG_Cterm"/>
    <property type="match status" value="1"/>
</dbReference>
<dbReference type="PANTHER" id="PTHR37038">
    <property type="entry name" value="TRANSCRIPTIONAL REGULATOR-RELATED"/>
    <property type="match status" value="1"/>
</dbReference>
<keyword evidence="3" id="KW-1185">Reference proteome</keyword>
<dbReference type="SUPFAM" id="SSF47413">
    <property type="entry name" value="lambda repressor-like DNA-binding domains"/>
    <property type="match status" value="1"/>
</dbReference>